<dbReference type="EMBL" id="ADBL01000163">
    <property type="status" value="NOT_ANNOTATED_CDS"/>
    <property type="molecule type" value="Genomic_DNA"/>
</dbReference>
<dbReference type="InterPro" id="IPR024336">
    <property type="entry name" value="tRNA_splic_suSen54_N"/>
</dbReference>
<name>A0A0C4DLS0_MAGP6</name>
<evidence type="ECO:0000313" key="5">
    <source>
        <dbReference type="EMBL" id="KLU81630.1"/>
    </source>
</evidence>
<dbReference type="AlphaFoldDB" id="A0A0C4DLS0"/>
<keyword evidence="7" id="KW-1185">Reference proteome</keyword>
<feature type="region of interest" description="Disordered" evidence="3">
    <location>
        <begin position="105"/>
        <end position="127"/>
    </location>
</feature>
<dbReference type="STRING" id="644358.A0A0C4DLS0"/>
<evidence type="ECO:0000259" key="4">
    <source>
        <dbReference type="Pfam" id="PF12928"/>
    </source>
</evidence>
<evidence type="ECO:0000256" key="2">
    <source>
        <dbReference type="ARBA" id="ARBA00022694"/>
    </source>
</evidence>
<dbReference type="GO" id="GO:0000214">
    <property type="term" value="C:tRNA-intron endonuclease complex"/>
    <property type="evidence" value="ECO:0007669"/>
    <property type="project" value="TreeGrafter"/>
</dbReference>
<reference evidence="5" key="3">
    <citation type="submission" date="2011-03" db="EMBL/GenBank/DDBJ databases">
        <title>Annotation of Magnaporthe poae ATCC 64411.</title>
        <authorList>
            <person name="Ma L.-J."/>
            <person name="Dead R."/>
            <person name="Young S.K."/>
            <person name="Zeng Q."/>
            <person name="Gargeya S."/>
            <person name="Fitzgerald M."/>
            <person name="Haas B."/>
            <person name="Abouelleil A."/>
            <person name="Alvarado L."/>
            <person name="Arachchi H.M."/>
            <person name="Berlin A."/>
            <person name="Brown A."/>
            <person name="Chapman S.B."/>
            <person name="Chen Z."/>
            <person name="Dunbar C."/>
            <person name="Freedman E."/>
            <person name="Gearin G."/>
            <person name="Gellesch M."/>
            <person name="Goldberg J."/>
            <person name="Griggs A."/>
            <person name="Gujja S."/>
            <person name="Heiman D."/>
            <person name="Howarth C."/>
            <person name="Larson L."/>
            <person name="Lui A."/>
            <person name="MacDonald P.J.P."/>
            <person name="Mehta T."/>
            <person name="Montmayeur A."/>
            <person name="Murphy C."/>
            <person name="Neiman D."/>
            <person name="Pearson M."/>
            <person name="Priest M."/>
            <person name="Roberts A."/>
            <person name="Saif S."/>
            <person name="Shea T."/>
            <person name="Shenoy N."/>
            <person name="Sisk P."/>
            <person name="Stolte C."/>
            <person name="Sykes S."/>
            <person name="Yandava C."/>
            <person name="Wortman J."/>
            <person name="Nusbaum C."/>
            <person name="Birren B."/>
        </authorList>
    </citation>
    <scope>NUCLEOTIDE SEQUENCE</scope>
    <source>
        <strain evidence="5">ATCC 64411</strain>
    </source>
</reference>
<feature type="region of interest" description="Disordered" evidence="3">
    <location>
        <begin position="196"/>
        <end position="221"/>
    </location>
</feature>
<keyword evidence="2" id="KW-0819">tRNA processing</keyword>
<dbReference type="InterPro" id="IPR024337">
    <property type="entry name" value="tRNA_splic_suSen54"/>
</dbReference>
<dbReference type="EMBL" id="GL876966">
    <property type="protein sequence ID" value="KLU81630.1"/>
    <property type="molecule type" value="Genomic_DNA"/>
</dbReference>
<gene>
    <name evidence="5" type="ORF">MAPG_00715</name>
</gene>
<evidence type="ECO:0000256" key="1">
    <source>
        <dbReference type="ARBA" id="ARBA00005736"/>
    </source>
</evidence>
<feature type="region of interest" description="Disordered" evidence="3">
    <location>
        <begin position="1"/>
        <end position="21"/>
    </location>
</feature>
<dbReference type="OMA" id="WIISTGR"/>
<dbReference type="eggNOG" id="KOG4772">
    <property type="taxonomic scope" value="Eukaryota"/>
</dbReference>
<feature type="domain" description="tRNA-splicing endonuclease subunit Sen54 N-terminal" evidence="4">
    <location>
        <begin position="77"/>
        <end position="184"/>
    </location>
</feature>
<dbReference type="OrthoDB" id="408683at2759"/>
<comment type="similarity">
    <text evidence="1">Belongs to the SEN54 family.</text>
</comment>
<reference evidence="7" key="2">
    <citation type="submission" date="2010-05" db="EMBL/GenBank/DDBJ databases">
        <title>The genome sequence of Magnaporthe poae strain ATCC 64411.</title>
        <authorList>
            <person name="Ma L.-J."/>
            <person name="Dead R."/>
            <person name="Young S."/>
            <person name="Zeng Q."/>
            <person name="Koehrsen M."/>
            <person name="Alvarado L."/>
            <person name="Berlin A."/>
            <person name="Chapman S.B."/>
            <person name="Chen Z."/>
            <person name="Freedman E."/>
            <person name="Gellesch M."/>
            <person name="Goldberg J."/>
            <person name="Griggs A."/>
            <person name="Gujja S."/>
            <person name="Heilman E.R."/>
            <person name="Heiman D."/>
            <person name="Hepburn T."/>
            <person name="Howarth C."/>
            <person name="Jen D."/>
            <person name="Larson L."/>
            <person name="Mehta T."/>
            <person name="Neiman D."/>
            <person name="Pearson M."/>
            <person name="Roberts A."/>
            <person name="Saif S."/>
            <person name="Shea T."/>
            <person name="Shenoy N."/>
            <person name="Sisk P."/>
            <person name="Stolte C."/>
            <person name="Sykes S."/>
            <person name="Walk T."/>
            <person name="White J."/>
            <person name="Yandava C."/>
            <person name="Haas B."/>
            <person name="Nusbaum C."/>
            <person name="Birren B."/>
        </authorList>
    </citation>
    <scope>NUCLEOTIDE SEQUENCE [LARGE SCALE GENOMIC DNA]</scope>
    <source>
        <strain evidence="7">ATCC 64411 / 73-15</strain>
    </source>
</reference>
<reference evidence="6" key="5">
    <citation type="submission" date="2015-06" db="UniProtKB">
        <authorList>
            <consortium name="EnsemblFungi"/>
        </authorList>
    </citation>
    <scope>IDENTIFICATION</scope>
    <source>
        <strain evidence="6">ATCC 64411</strain>
    </source>
</reference>
<reference evidence="6" key="4">
    <citation type="journal article" date="2015" name="G3 (Bethesda)">
        <title>Genome sequences of three phytopathogenic species of the Magnaporthaceae family of fungi.</title>
        <authorList>
            <person name="Okagaki L.H."/>
            <person name="Nunes C.C."/>
            <person name="Sailsbery J."/>
            <person name="Clay B."/>
            <person name="Brown D."/>
            <person name="John T."/>
            <person name="Oh Y."/>
            <person name="Young N."/>
            <person name="Fitzgerald M."/>
            <person name="Haas B.J."/>
            <person name="Zeng Q."/>
            <person name="Young S."/>
            <person name="Adiconis X."/>
            <person name="Fan L."/>
            <person name="Levin J.Z."/>
            <person name="Mitchell T.K."/>
            <person name="Okubara P.A."/>
            <person name="Farman M.L."/>
            <person name="Kohn L.M."/>
            <person name="Birren B."/>
            <person name="Ma L.-J."/>
            <person name="Dean R.A."/>
        </authorList>
    </citation>
    <scope>NUCLEOTIDE SEQUENCE</scope>
    <source>
        <strain evidence="6">ATCC 64411 / 73-15</strain>
    </source>
</reference>
<evidence type="ECO:0000313" key="6">
    <source>
        <dbReference type="EnsemblFungi" id="MAPG_00715T0"/>
    </source>
</evidence>
<protein>
    <recommendedName>
        <fullName evidence="4">tRNA-splicing endonuclease subunit Sen54 N-terminal domain-containing protein</fullName>
    </recommendedName>
</protein>
<dbReference type="EMBL" id="ADBL01000162">
    <property type="status" value="NOT_ANNOTATED_CDS"/>
    <property type="molecule type" value="Genomic_DNA"/>
</dbReference>
<sequence>MAFDDDAMPAAAQPSGNGVAAAEEIDDEVQDFRQFSSVFNKKGFSSQTIRKGEKDFEAHGTRAQETALEQSRQAMEEVLEYTRVHKANNWCRGWYFPDTWADHPEDGAGSSSSSSSPNAPAEQKREVCPRDRVVALEADSGRWIISTGRHIPNVSKSQPGWNKLWLLPEEALFLVERGSLDLWWPTRPLEELFPGMPEPQQRASLQGPEGGEAATATPGKASEVEEAEVDEYELGVPLSLQAAYSLLIGNEGERGKVTLEKYQVYANLRRCGFIVLRAPPASQTSPQPPTKAHTTIWQWLFSLISLSHGGCGGAANPAAAAYGPLVRPGLYRSA</sequence>
<dbReference type="PANTHER" id="PTHR21027">
    <property type="entry name" value="TRNA-SPLICING ENDONUCLEASE SUBUNIT SEN54"/>
    <property type="match status" value="1"/>
</dbReference>
<accession>A0A0C4DLS0</accession>
<organism evidence="6 7">
    <name type="scientific">Magnaporthiopsis poae (strain ATCC 64411 / 73-15)</name>
    <name type="common">Kentucky bluegrass fungus</name>
    <name type="synonym">Magnaporthe poae</name>
    <dbReference type="NCBI Taxonomy" id="644358"/>
    <lineage>
        <taxon>Eukaryota</taxon>
        <taxon>Fungi</taxon>
        <taxon>Dikarya</taxon>
        <taxon>Ascomycota</taxon>
        <taxon>Pezizomycotina</taxon>
        <taxon>Sordariomycetes</taxon>
        <taxon>Sordariomycetidae</taxon>
        <taxon>Magnaporthales</taxon>
        <taxon>Magnaporthaceae</taxon>
        <taxon>Magnaporthiopsis</taxon>
    </lineage>
</organism>
<proteinExistence type="inferred from homology"/>
<evidence type="ECO:0000313" key="7">
    <source>
        <dbReference type="Proteomes" id="UP000011715"/>
    </source>
</evidence>
<dbReference type="EnsemblFungi" id="MAPG_00715T0">
    <property type="protein sequence ID" value="MAPG_00715T0"/>
    <property type="gene ID" value="MAPG_00715"/>
</dbReference>
<dbReference type="Pfam" id="PF12928">
    <property type="entry name" value="tRNA_int_end_N2"/>
    <property type="match status" value="1"/>
</dbReference>
<dbReference type="PANTHER" id="PTHR21027:SF1">
    <property type="entry name" value="TRNA-SPLICING ENDONUCLEASE SUBUNIT SEN54"/>
    <property type="match status" value="1"/>
</dbReference>
<dbReference type="Proteomes" id="UP000011715">
    <property type="component" value="Unassembled WGS sequence"/>
</dbReference>
<reference evidence="5" key="1">
    <citation type="submission" date="2010-05" db="EMBL/GenBank/DDBJ databases">
        <title>The Genome Sequence of Magnaporthe poae strain ATCC 64411.</title>
        <authorList>
            <consortium name="The Broad Institute Genome Sequencing Platform"/>
            <consortium name="Broad Institute Genome Sequencing Center for Infectious Disease"/>
            <person name="Ma L.-J."/>
            <person name="Dead R."/>
            <person name="Young S."/>
            <person name="Zeng Q."/>
            <person name="Koehrsen M."/>
            <person name="Alvarado L."/>
            <person name="Berlin A."/>
            <person name="Chapman S.B."/>
            <person name="Chen Z."/>
            <person name="Freedman E."/>
            <person name="Gellesch M."/>
            <person name="Goldberg J."/>
            <person name="Griggs A."/>
            <person name="Gujja S."/>
            <person name="Heilman E.R."/>
            <person name="Heiman D."/>
            <person name="Hepburn T."/>
            <person name="Howarth C."/>
            <person name="Jen D."/>
            <person name="Larson L."/>
            <person name="Mehta T."/>
            <person name="Neiman D."/>
            <person name="Pearson M."/>
            <person name="Roberts A."/>
            <person name="Saif S."/>
            <person name="Shea T."/>
            <person name="Shenoy N."/>
            <person name="Sisk P."/>
            <person name="Stolte C."/>
            <person name="Sykes S."/>
            <person name="Walk T."/>
            <person name="White J."/>
            <person name="Yandava C."/>
            <person name="Haas B."/>
            <person name="Nusbaum C."/>
            <person name="Birren B."/>
        </authorList>
    </citation>
    <scope>NUCLEOTIDE SEQUENCE</scope>
    <source>
        <strain evidence="5">ATCC 64411</strain>
    </source>
</reference>
<evidence type="ECO:0000256" key="3">
    <source>
        <dbReference type="SAM" id="MobiDB-lite"/>
    </source>
</evidence>
<dbReference type="VEuPathDB" id="FungiDB:MAPG_00715"/>
<dbReference type="GO" id="GO:0000379">
    <property type="term" value="P:tRNA-type intron splice site recognition and cleavage"/>
    <property type="evidence" value="ECO:0007669"/>
    <property type="project" value="TreeGrafter"/>
</dbReference>